<evidence type="ECO:0000259" key="2">
    <source>
        <dbReference type="Pfam" id="PF05551"/>
    </source>
</evidence>
<gene>
    <name evidence="3" type="ORF">PAC_09017</name>
</gene>
<reference evidence="3 4" key="1">
    <citation type="submission" date="2016-03" db="EMBL/GenBank/DDBJ databases">
        <authorList>
            <person name="Ploux O."/>
        </authorList>
    </citation>
    <scope>NUCLEOTIDE SEQUENCE [LARGE SCALE GENOMIC DNA]</scope>
    <source>
        <strain evidence="3 4">UAMH 11012</strain>
    </source>
</reference>
<organism evidence="3 4">
    <name type="scientific">Phialocephala subalpina</name>
    <dbReference type="NCBI Taxonomy" id="576137"/>
    <lineage>
        <taxon>Eukaryota</taxon>
        <taxon>Fungi</taxon>
        <taxon>Dikarya</taxon>
        <taxon>Ascomycota</taxon>
        <taxon>Pezizomycotina</taxon>
        <taxon>Leotiomycetes</taxon>
        <taxon>Helotiales</taxon>
        <taxon>Mollisiaceae</taxon>
        <taxon>Phialocephala</taxon>
        <taxon>Phialocephala fortinii species complex</taxon>
    </lineage>
</organism>
<evidence type="ECO:0000313" key="3">
    <source>
        <dbReference type="EMBL" id="CZR59125.1"/>
    </source>
</evidence>
<dbReference type="InterPro" id="IPR008704">
    <property type="entry name" value="Endonuclease_Zinc-binding_loop"/>
</dbReference>
<evidence type="ECO:0000313" key="4">
    <source>
        <dbReference type="Proteomes" id="UP000184330"/>
    </source>
</evidence>
<dbReference type="Proteomes" id="UP000184330">
    <property type="component" value="Unassembled WGS sequence"/>
</dbReference>
<dbReference type="Pfam" id="PF05551">
    <property type="entry name" value="zf-His_Me_endon"/>
    <property type="match status" value="1"/>
</dbReference>
<protein>
    <recommendedName>
        <fullName evidence="2">Zinc-binding loop region of homing endonuclease domain-containing protein</fullName>
    </recommendedName>
</protein>
<evidence type="ECO:0000256" key="1">
    <source>
        <dbReference type="SAM" id="MobiDB-lite"/>
    </source>
</evidence>
<proteinExistence type="predicted"/>
<sequence length="567" mass="63831">MQQVVKKMKQSFTCDREDPDTGEPCNLGFPRRWNLNRHIGRRHGMKPNDPFVNYVPGEGGVEKGKETEAAHPAQSPVTVTLAAKTLFPTDNSQQRTTTNSNTLEATTATLPPLVGIDSLGPNTPSPDAGAAKARAALTTLAASWGYLITPLGDFSIRLDEHTGDATSGFGDELVRHDQVHHWSEPRIGTSARGWEERKRQKNCKRLCDCDGKDNLPVYEVKRSRKWPRQQRALWWLSEQAKDRFDLHFSGILASWGLSASHKGTCVLVAADWAALSPIQIIGLFEPSKCLSPWADGVVYQYSDHTTNLTRAIVWFDDESWPRNGIELDNFTGCGPFKPKHGSHLCNHQICLIHIVYESAQINQERKECHQKARFLRQGGWVVPERCDEHQPGCLMQHAALTTLETILIQIHVLCLAKGLPVPAAPHRPRWHVYPTFESQLPLKFCAGNSAVMVAPRDLVTAVIPDDHEGRPDLICPFCRGIKAFQSIVALWSHFVHWHDAATDEMSTKVVVDRARLLEEVRRTADLWRAYWAEHSISGKKRDPTLMKLNQVVTEEFSWATVLSWDLR</sequence>
<feature type="domain" description="Zinc-binding loop region of homing endonuclease" evidence="2">
    <location>
        <begin position="339"/>
        <end position="399"/>
    </location>
</feature>
<dbReference type="OrthoDB" id="3560088at2759"/>
<dbReference type="EMBL" id="FJOG01000013">
    <property type="protein sequence ID" value="CZR59125.1"/>
    <property type="molecule type" value="Genomic_DNA"/>
</dbReference>
<name>A0A1L7X266_9HELO</name>
<feature type="region of interest" description="Disordered" evidence="1">
    <location>
        <begin position="1"/>
        <end position="20"/>
    </location>
</feature>
<dbReference type="AlphaFoldDB" id="A0A1L7X266"/>
<keyword evidence="4" id="KW-1185">Reference proteome</keyword>
<accession>A0A1L7X266</accession>